<keyword evidence="1" id="KW-1133">Transmembrane helix</keyword>
<feature type="transmembrane region" description="Helical" evidence="1">
    <location>
        <begin position="225"/>
        <end position="243"/>
    </location>
</feature>
<feature type="transmembrane region" description="Helical" evidence="1">
    <location>
        <begin position="273"/>
        <end position="295"/>
    </location>
</feature>
<name>A0A9W6J1V6_9HYPH</name>
<keyword evidence="1" id="KW-0812">Transmembrane</keyword>
<dbReference type="EMBL" id="BSFI01000021">
    <property type="protein sequence ID" value="GLK69285.1"/>
    <property type="molecule type" value="Genomic_DNA"/>
</dbReference>
<feature type="transmembrane region" description="Helical" evidence="1">
    <location>
        <begin position="132"/>
        <end position="149"/>
    </location>
</feature>
<proteinExistence type="predicted"/>
<feature type="transmembrane region" description="Helical" evidence="1">
    <location>
        <begin position="69"/>
        <end position="90"/>
    </location>
</feature>
<organism evidence="3 4">
    <name type="scientific">Hansschlegelia plantiphila</name>
    <dbReference type="NCBI Taxonomy" id="374655"/>
    <lineage>
        <taxon>Bacteria</taxon>
        <taxon>Pseudomonadati</taxon>
        <taxon>Pseudomonadota</taxon>
        <taxon>Alphaproteobacteria</taxon>
        <taxon>Hyphomicrobiales</taxon>
        <taxon>Methylopilaceae</taxon>
        <taxon>Hansschlegelia</taxon>
    </lineage>
</organism>
<dbReference type="Gene3D" id="1.20.144.10">
    <property type="entry name" value="Phosphatidic acid phosphatase type 2/haloperoxidase"/>
    <property type="match status" value="1"/>
</dbReference>
<reference evidence="3" key="2">
    <citation type="submission" date="2023-01" db="EMBL/GenBank/DDBJ databases">
        <authorList>
            <person name="Sun Q."/>
            <person name="Evtushenko L."/>
        </authorList>
    </citation>
    <scope>NUCLEOTIDE SEQUENCE</scope>
    <source>
        <strain evidence="3">VKM B-2347</strain>
    </source>
</reference>
<feature type="transmembrane region" description="Helical" evidence="1">
    <location>
        <begin position="156"/>
        <end position="177"/>
    </location>
</feature>
<comment type="caution">
    <text evidence="3">The sequence shown here is derived from an EMBL/GenBank/DDBJ whole genome shotgun (WGS) entry which is preliminary data.</text>
</comment>
<evidence type="ECO:0000256" key="1">
    <source>
        <dbReference type="SAM" id="Phobius"/>
    </source>
</evidence>
<keyword evidence="1" id="KW-0472">Membrane</keyword>
<evidence type="ECO:0000313" key="4">
    <source>
        <dbReference type="Proteomes" id="UP001143372"/>
    </source>
</evidence>
<feature type="transmembrane region" description="Helical" evidence="1">
    <location>
        <begin position="37"/>
        <end position="57"/>
    </location>
</feature>
<evidence type="ECO:0000259" key="2">
    <source>
        <dbReference type="Pfam" id="PF14378"/>
    </source>
</evidence>
<dbReference type="RefSeq" id="WP_271169514.1">
    <property type="nucleotide sequence ID" value="NZ_BSFI01000021.1"/>
</dbReference>
<dbReference type="InterPro" id="IPR026841">
    <property type="entry name" value="Aur1/Ipt1"/>
</dbReference>
<keyword evidence="4" id="KW-1185">Reference proteome</keyword>
<gene>
    <name evidence="3" type="ORF">GCM10008179_29230</name>
</gene>
<reference evidence="3" key="1">
    <citation type="journal article" date="2014" name="Int. J. Syst. Evol. Microbiol.">
        <title>Complete genome sequence of Corynebacterium casei LMG S-19264T (=DSM 44701T), isolated from a smear-ripened cheese.</title>
        <authorList>
            <consortium name="US DOE Joint Genome Institute (JGI-PGF)"/>
            <person name="Walter F."/>
            <person name="Albersmeier A."/>
            <person name="Kalinowski J."/>
            <person name="Ruckert C."/>
        </authorList>
    </citation>
    <scope>NUCLEOTIDE SEQUENCE</scope>
    <source>
        <strain evidence="3">VKM B-2347</strain>
    </source>
</reference>
<sequence>MSPVSYDAAYLRLLVTIAIAYAVVAVGLRFSKVSVDFASLYDIYFALTPFLLADFYARWWKARRISAMLEILIAGVLVIMPITVSTYLAIGVGMPLADDKLAAADSALGFDWRGLIGFVDERPWLAWLLHRSYNSFFVQISLIPIYFAACGNGARACAIVFAYVVLCFLSSLISVWFPALGTYVTYGVGPDDLVNINAKYGFFFLEQFHAVREQADFVLTAGRTAGILTFPSVHAGVAALCAWAAWDSRLLRYPVLLLNVAMAVSAVTDANHYAVDVIAGLGVASISVGAARAVFYRRSPAAPAMSPSLAPALAS</sequence>
<evidence type="ECO:0000313" key="3">
    <source>
        <dbReference type="EMBL" id="GLK69285.1"/>
    </source>
</evidence>
<feature type="domain" description="Inositolphosphotransferase Aur1/Ipt1" evidence="2">
    <location>
        <begin position="100"/>
        <end position="288"/>
    </location>
</feature>
<dbReference type="GO" id="GO:0016020">
    <property type="term" value="C:membrane"/>
    <property type="evidence" value="ECO:0007669"/>
    <property type="project" value="UniProtKB-SubCell"/>
</dbReference>
<dbReference type="Pfam" id="PF14378">
    <property type="entry name" value="PAP2_3"/>
    <property type="match status" value="1"/>
</dbReference>
<feature type="transmembrane region" description="Helical" evidence="1">
    <location>
        <begin position="250"/>
        <end position="267"/>
    </location>
</feature>
<protein>
    <recommendedName>
        <fullName evidence="2">Inositolphosphotransferase Aur1/Ipt1 domain-containing protein</fullName>
    </recommendedName>
</protein>
<feature type="transmembrane region" description="Helical" evidence="1">
    <location>
        <begin position="9"/>
        <end position="31"/>
    </location>
</feature>
<dbReference type="AlphaFoldDB" id="A0A9W6J1V6"/>
<dbReference type="Proteomes" id="UP001143372">
    <property type="component" value="Unassembled WGS sequence"/>
</dbReference>
<accession>A0A9W6J1V6</accession>